<dbReference type="CDD" id="cd00603">
    <property type="entry name" value="IPT_PCSR"/>
    <property type="match status" value="6"/>
</dbReference>
<feature type="region of interest" description="Disordered" evidence="2">
    <location>
        <begin position="3613"/>
        <end position="3632"/>
    </location>
</feature>
<feature type="domain" description="IPT/TIG" evidence="5">
    <location>
        <begin position="2020"/>
        <end position="2107"/>
    </location>
</feature>
<dbReference type="InterPro" id="IPR002909">
    <property type="entry name" value="IPT_dom"/>
</dbReference>
<feature type="domain" description="IPT/TIG" evidence="5">
    <location>
        <begin position="2204"/>
        <end position="2287"/>
    </location>
</feature>
<evidence type="ECO:0000259" key="5">
    <source>
        <dbReference type="SMART" id="SM00429"/>
    </source>
</evidence>
<dbReference type="InterPro" id="IPR052014">
    <property type="entry name" value="Dictyostelium_Tiger"/>
</dbReference>
<evidence type="ECO:0000256" key="2">
    <source>
        <dbReference type="SAM" id="MobiDB-lite"/>
    </source>
</evidence>
<keyword evidence="3" id="KW-0472">Membrane</keyword>
<feature type="transmembrane region" description="Helical" evidence="3">
    <location>
        <begin position="3639"/>
        <end position="3657"/>
    </location>
</feature>
<feature type="domain" description="IPT/TIG" evidence="5">
    <location>
        <begin position="3387"/>
        <end position="3472"/>
    </location>
</feature>
<evidence type="ECO:0000313" key="6">
    <source>
        <dbReference type="EMBL" id="WZN59021.1"/>
    </source>
</evidence>
<dbReference type="Proteomes" id="UP001472866">
    <property type="component" value="Chromosome 01"/>
</dbReference>
<feature type="domain" description="IPT/TIG" evidence="5">
    <location>
        <begin position="2497"/>
        <end position="2593"/>
    </location>
</feature>
<feature type="domain" description="IPT/TIG" evidence="5">
    <location>
        <begin position="2108"/>
        <end position="2203"/>
    </location>
</feature>
<feature type="domain" description="IPT/TIG" evidence="5">
    <location>
        <begin position="641"/>
        <end position="733"/>
    </location>
</feature>
<dbReference type="InterPro" id="IPR014756">
    <property type="entry name" value="Ig_E-set"/>
</dbReference>
<feature type="domain" description="IPT/TIG" evidence="5">
    <location>
        <begin position="1636"/>
        <end position="1727"/>
    </location>
</feature>
<evidence type="ECO:0000256" key="3">
    <source>
        <dbReference type="SAM" id="Phobius"/>
    </source>
</evidence>
<reference evidence="6 7" key="1">
    <citation type="submission" date="2024-03" db="EMBL/GenBank/DDBJ databases">
        <title>Complete genome sequence of the green alga Chloropicon roscoffensis RCC1871.</title>
        <authorList>
            <person name="Lemieux C."/>
            <person name="Pombert J.-F."/>
            <person name="Otis C."/>
            <person name="Turmel M."/>
        </authorList>
    </citation>
    <scope>NUCLEOTIDE SEQUENCE [LARGE SCALE GENOMIC DNA]</scope>
    <source>
        <strain evidence="6 7">RCC1871</strain>
    </source>
</reference>
<dbReference type="EMBL" id="CP151501">
    <property type="protein sequence ID" value="WZN59021.1"/>
    <property type="molecule type" value="Genomic_DNA"/>
</dbReference>
<feature type="domain" description="IPT/TIG" evidence="5">
    <location>
        <begin position="1153"/>
        <end position="1243"/>
    </location>
</feature>
<feature type="domain" description="IPT/TIG" evidence="5">
    <location>
        <begin position="1828"/>
        <end position="1928"/>
    </location>
</feature>
<evidence type="ECO:0000313" key="7">
    <source>
        <dbReference type="Proteomes" id="UP001472866"/>
    </source>
</evidence>
<organism evidence="6 7">
    <name type="scientific">Chloropicon roscoffensis</name>
    <dbReference type="NCBI Taxonomy" id="1461544"/>
    <lineage>
        <taxon>Eukaryota</taxon>
        <taxon>Viridiplantae</taxon>
        <taxon>Chlorophyta</taxon>
        <taxon>Chloropicophyceae</taxon>
        <taxon>Chloropicales</taxon>
        <taxon>Chloropicaceae</taxon>
        <taxon>Chloropicon</taxon>
    </lineage>
</organism>
<feature type="domain" description="IPT/TIG" evidence="5">
    <location>
        <begin position="2594"/>
        <end position="2684"/>
    </location>
</feature>
<name>A0AAX4NYS7_9CHLO</name>
<dbReference type="InterPro" id="IPR013783">
    <property type="entry name" value="Ig-like_fold"/>
</dbReference>
<feature type="domain" description="IPT/TIG" evidence="5">
    <location>
        <begin position="3300"/>
        <end position="3386"/>
    </location>
</feature>
<evidence type="ECO:0000256" key="1">
    <source>
        <dbReference type="ARBA" id="ARBA00023180"/>
    </source>
</evidence>
<feature type="domain" description="IPT/TIG" evidence="5">
    <location>
        <begin position="2786"/>
        <end position="2883"/>
    </location>
</feature>
<keyword evidence="3" id="KW-1133">Transmembrane helix</keyword>
<dbReference type="SMART" id="SM00429">
    <property type="entry name" value="IPT"/>
    <property type="match status" value="15"/>
</dbReference>
<sequence>MRPRRARPTSRTPPLPLLLLLLACSLPHFALAATSVTTSGGTTAYTEGNAAGVTKVDALLTVSSDSLISKAEILLSYGDPALADADDRLSVSPFNGLSQGSGYDTTDQKLTVTGLGTAATYQSVLRTVSFYSSSQTPKTSARTATFKIYESDGLLKSTATKSISVTLVDNVPSVTLSDTNNAYTEGQGALVLDSGLVVSDPDSANLVEAELKITSGYETGKDVLDPAQDVTKILGSDGVTPAGLTSSFAAGTGTLTISGTATVATYQALLRKCAYQNDAKDASNAQRQVTIKVKDSSSYSTGSILTIAFTAVAQAPVLTGSSTTFKWVEGNAAVNVDDSVAISDEDSTHLSSAEVRFTSGYDSGKDVLGYSGGSVTASWDAAAGKLTLTGVQTLATYQTVLRSVTFNNPDESPAMGDRTVEFKVFDEPANSNEPKTPSNAITRTFTVSSVNDPPTLDCSNKPSCSDALSYNGLTVSLQDTAVLSDPDDANLAKAFVEITGGCLSTDSFSTATAVAGILMDNGTPCVATFTGSASVANYQTMLRGVQLTLATGTSFERIVKITVNDGVDNSTSMSRYYYALGQSSHPNHLQLGMSECTSITVTEAYTKLTCSAPAGTGQDIAVVVTVGDKKSTPYASFKYQNPTVSSITSVPTAGGTVTITGTNFGPAGSAALSASAGGSIVVAGKACTSGTVSVAHTKITCTQLEGTGGGKDVTVTVSTLSSGTTGNGKFSYELPTISTKSLGSFLGYSTTFTGSNFGLLDTALTVTITPSAGGASFACSSAKTTKAHTEFQCTMPAASLTSGANTNDLTKLYDVKVVCDSLEATGSSKFQYEGPVITSVGTVSLHGAEVTITGRNFGPLNQVITKVNIGGGGFYVDGTVGTNANDTPSGKCVPKTTTEHTTVCAYFKDYKTTGTSMTPTVSLEVGGQTSNTFTAFSYEGPVITGTSTGSQFGGGPTSTTAITITGRNFGPARTFGVGDATYGTETLSIGGTQVNTGTKTVVSDTEITATTSPATHTNPLTTQNADISMTLFDQSSSGGTGKFSYIGPIITSVSSAPSSGGVITITGDNFGPVKATADYFNTGTYANAGVTLCADSSCSSTITCSNPQVTTAETKITCTMGTGVPVSTKVTVKMFDATLTSGSTGDGKLSVAAPAVTSMTPADGVVTTGGEITVTGTSFGPAGNSYVTVKAGTYTCSSVNVVSHTQLKCTVPAGFGGNLDLQVKLTNDGASLTSAANTVFKYAKPTVTSVTSVDTVGGTVTITGTNFGPLGSTVESVTLNSAGVNSPSITVAHTEIVGEYTTGGTGTGYPAIVTMGGQASATNTLFSYRGPTVSSVTTAPSIFGGSLVLAGTNLGPTGLSAAKITVTVTGDGNAACTSPTVNSHTSLTCTITCTTVCNDATRDVSVTIDGQTSGTTGNGLLKYEGPVITSIPAISYHSVKGNTPTVIEGRNFGDGTHINSIKMCALSSSSTCTGSAAYTYGKELETASTVSVVTSGTKIQGFFKEHIGDDYSVVVTVNNIASTGGDGILDFTGPTITGDSSNLIATTVPTAGGTLTVAGTNFGPVGDSNIMKIVWDSSSTAVTPAGSSATVSVANTEITFTAPAGAGTKTFSFTISVNGTTAGALATNAVQMKYVAPVITSITQSGTAGSTVTITGTNFGPTGATEITSLKLTDSTGNQVDFTEATVSVANTQITAKAPAGSGQNLAVTLVIGGQTATGGDTAFSYVAPAVTSVAAISTGPTWTTTGYGAYETTAGAWVTITGTNFGPSQALTSLTIGTVECSNPSVTVADTQVMCLFGPGAGKNYDVAFSVNSIAATGGTGKFGYSIPLISSATTTSYFGGEIITITGTNFGPAAGDATKKLPTGADPTLSVTVAGNACTSPTITVGHTSITCTAPQYLDQAVISGLQVAVTVQGQTGTGEYAYSGPSITSVSDVSMFGGPVTVTGTNFGPTGSDANIESIFVGGVQQNLNDISPSVTKANTEIVFTAAAGTGSSLNVKIYIRGQNTGTTGNGLMSYFGPQVTSASTISTLGGTVTITGKHFGPVGTSQINFVTIDGVFCTNAQVTVATSQITCDFQKGIGQGYNVVVKLNGETSQTTGNGKFGYNLPTISSVTPSTGGLGTQVTIEGADFGHGAAGTAGLSKTTAYFKVSGSGAKNYLTDVTVHSNTKITGTIPLGTGANQILYVEVDTVVNTDGARFSYGTPTVTSVSTVGPMGGTITVTGTNFGPTGAGQISSVKFGSAVCVNPTVVTAATKLTCDMPKAQTTANGGDFSVSDLDGDGLMDVVATIDGIASTGGTKMFKFDQPRITQISPALVAKNEDITITGTNFGDHKSSVLLKASSTYLSLSHVGSETNVTTITDTEIVMKVPTGFGKSAQLSVLVNGREADYASLSAGRNVDFKSPTVVSTVPPATTEGGQISVVGTGFGPLGEKIQIDQVSISSSKGAMTCTNMIVTVEDTTMTCDVLPGTGAAYNVNVTIAGQHSGDSGMEKFAYPPPEVTSVAPSAGRSGDQIVVTGKNFGTEDNTITIKMKGVGDESCGGVPCLSSTIVKGSPHLQALCVVPVSVGKNVPIVVDVNGQESNGTTSNSFSYDNPIIGSVTTSMSDGTAITITGQNFGPAGDCYQNYFESVQIGSALCSDSMVKKSGTEIVCLAPPGVGIDHDVVVTMRGASSGDSGKAKLSYLGPVVNSASYVPTAGGTVTISGENFGPVPDNSTGVYNGVAGPQVTITSSTGTDLPCTNITVATAHKDITCNIAKGTGGNYSIVVDVGSQSSGETGKNKLSYHPPQPLTIFPLEQKQTDLDSGNTMITVTGKNFGDDYTKLKVKVGDVFAEQTSIRMFFVQDGLVEVIARVPAGAGSEVPVRVVVDGVQSVLNSNITFSYLAPYVTSATPVGTAGGLIEIFGGNFGPNGTVPHTVTLGGVACASPMTTENSTIQCTAAPGVGKDLDVFIQIGANSNMNSNTSGAKKFRYLCPGIESITGTAPDPSGSALAQTITVTGTNFGNTASSIKAKIRKPEYVIEANPGSGAYFETDEVVLDTSYGTPNDFTKDYRLSFTVPPGFGNELPVVIEVAGQDSADKCAVPKELPIGDNIDYAKLFSYPRPVIDSVDAVPTAGGVLTLHGKYFGPVGSEGVNQIIVSSFDGKNITCTNPTVSVADVQATCDVGAHVGSALPVTIIVGGYVSITKSLFSYSLPKVTSISPLLAKGGDTVTVTGAHFGTNSSLIGLSLMRDMSTAGSDLINFPTQVQITEPHNKFTFTAPVGTGKDRGVQVILPSGDSVANEHKSKSEVGLDEPSFSYFPPAISAMSKAPTTGGAVTITGTGFGFTASRSTMHIGGTNTSSLCSNLQVVSSDTVMTCSVEAGVGGAVPWLLNVDGQVASGSSFSYQPAQINTIMPTQGAKGAVITISGTNFGSRAEDVTILIGQYACTDTVMLVPHSKLTCRVPEGEGINVDLKANVSGVVSPASKFSFTLFGCTDDSAENYNPLATVLDSSCIFLGCTNSRSVNFNAKANKDDGSCILDPVKVVMKVKLDFQEYLKEPEFHQNVFKDDLSKNLGIPKERIMILGATAGSTVFDFYILDDPAKPSTAVADQLQEKIVKNEFEISYPVVEVTMKSENPDDTTPPTKITTKEGEPRVSEESIIGIAACSGFILLFALFFRRCMRLCSKCCGSREDVKINPVPATGYPEIFPSASGKIDYGVLHAV</sequence>
<dbReference type="Pfam" id="PF01833">
    <property type="entry name" value="TIG"/>
    <property type="match status" value="19"/>
</dbReference>
<accession>A0AAX4NYS7</accession>
<feature type="domain" description="IPT/TIG" evidence="5">
    <location>
        <begin position="1047"/>
        <end position="1138"/>
    </location>
</feature>
<keyword evidence="1" id="KW-0325">Glycoprotein</keyword>
<feature type="chain" id="PRO_5043960208" evidence="4">
    <location>
        <begin position="33"/>
        <end position="3703"/>
    </location>
</feature>
<dbReference type="PROSITE" id="PS51257">
    <property type="entry name" value="PROKAR_LIPOPROTEIN"/>
    <property type="match status" value="1"/>
</dbReference>
<dbReference type="Gene3D" id="2.60.40.10">
    <property type="entry name" value="Immunoglobulins"/>
    <property type="match status" value="18"/>
</dbReference>
<gene>
    <name evidence="6" type="ORF">HKI87_01g05460</name>
</gene>
<protein>
    <submittedName>
        <fullName evidence="6">IPT/TIG domain-containing protein</fullName>
    </submittedName>
</protein>
<keyword evidence="3" id="KW-0812">Transmembrane</keyword>
<dbReference type="PANTHER" id="PTHR31341">
    <property type="entry name" value="IPT/TIG DOMAIN-CONTAINING PROTEIN-RELATED-RELATED"/>
    <property type="match status" value="1"/>
</dbReference>
<feature type="signal peptide" evidence="4">
    <location>
        <begin position="1"/>
        <end position="32"/>
    </location>
</feature>
<feature type="domain" description="IPT/TIG" evidence="5">
    <location>
        <begin position="1330"/>
        <end position="1424"/>
    </location>
</feature>
<evidence type="ECO:0000256" key="4">
    <source>
        <dbReference type="SAM" id="SignalP"/>
    </source>
</evidence>
<proteinExistence type="predicted"/>
<keyword evidence="4" id="KW-0732">Signal</keyword>
<dbReference type="SUPFAM" id="SSF81296">
    <property type="entry name" value="E set domains"/>
    <property type="match status" value="15"/>
</dbReference>
<feature type="domain" description="IPT/TIG" evidence="5">
    <location>
        <begin position="1533"/>
        <end position="1635"/>
    </location>
</feature>
<keyword evidence="7" id="KW-1185">Reference proteome</keyword>